<dbReference type="PANTHER" id="PTHR48480:SF2">
    <property type="entry name" value="PEPTIDASE D"/>
    <property type="match status" value="1"/>
</dbReference>
<comment type="similarity">
    <text evidence="9">Belongs to the peptidase M24B family. Eukaryotic-type prolidase subfamily.</text>
</comment>
<evidence type="ECO:0000256" key="7">
    <source>
        <dbReference type="ARBA" id="ARBA00023049"/>
    </source>
</evidence>
<dbReference type="GO" id="GO:0030145">
    <property type="term" value="F:manganese ion binding"/>
    <property type="evidence" value="ECO:0007669"/>
    <property type="project" value="InterPro"/>
</dbReference>
<evidence type="ECO:0000313" key="18">
    <source>
        <dbReference type="EMBL" id="JAC62071.1"/>
    </source>
</evidence>
<keyword evidence="8" id="KW-0464">Manganese</keyword>
<keyword evidence="5" id="KW-0378">Hydrolase</keyword>
<evidence type="ECO:0000256" key="6">
    <source>
        <dbReference type="ARBA" id="ARBA00022997"/>
    </source>
</evidence>
<dbReference type="CDD" id="cd01087">
    <property type="entry name" value="Prolidase"/>
    <property type="match status" value="1"/>
</dbReference>
<dbReference type="InterPro" id="IPR000994">
    <property type="entry name" value="Pept_M24"/>
</dbReference>
<comment type="subunit">
    <text evidence="2">Homodimer.</text>
</comment>
<evidence type="ECO:0000259" key="16">
    <source>
        <dbReference type="Pfam" id="PF00557"/>
    </source>
</evidence>
<dbReference type="GO" id="GO:0102009">
    <property type="term" value="F:proline dipeptidase activity"/>
    <property type="evidence" value="ECO:0007669"/>
    <property type="project" value="UniProtKB-EC"/>
</dbReference>
<name>A0A061RJ50_9CHLO</name>
<dbReference type="FunFam" id="3.90.230.10:FF:000002">
    <property type="entry name" value="Xaa-Pro aminopeptidase 3"/>
    <property type="match status" value="1"/>
</dbReference>
<protein>
    <recommendedName>
        <fullName evidence="11">Xaa-Pro dipeptidase</fullName>
        <ecNumber evidence="10">3.4.13.9</ecNumber>
    </recommendedName>
    <alternativeName>
        <fullName evidence="14">Imidodipeptidase</fullName>
    </alternativeName>
    <alternativeName>
        <fullName evidence="12">Peptidase D</fullName>
    </alternativeName>
    <alternativeName>
        <fullName evidence="13">Proline dipeptidase</fullName>
    </alternativeName>
</protein>
<accession>A0A061RJ50</accession>
<keyword evidence="7" id="KW-0482">Metalloprotease</keyword>
<dbReference type="InterPro" id="IPR052433">
    <property type="entry name" value="X-Pro_dipept-like"/>
</dbReference>
<comment type="catalytic activity">
    <reaction evidence="15">
        <text>Xaa-L-Pro dipeptide + H2O = an L-alpha-amino acid + L-proline</text>
        <dbReference type="Rhea" id="RHEA:76407"/>
        <dbReference type="ChEBI" id="CHEBI:15377"/>
        <dbReference type="ChEBI" id="CHEBI:59869"/>
        <dbReference type="ChEBI" id="CHEBI:60039"/>
        <dbReference type="ChEBI" id="CHEBI:195196"/>
        <dbReference type="EC" id="3.4.13.9"/>
    </reaction>
</comment>
<evidence type="ECO:0000256" key="15">
    <source>
        <dbReference type="ARBA" id="ARBA00048994"/>
    </source>
</evidence>
<evidence type="ECO:0000256" key="1">
    <source>
        <dbReference type="ARBA" id="ARBA00001936"/>
    </source>
</evidence>
<evidence type="ECO:0000256" key="11">
    <source>
        <dbReference type="ARBA" id="ARBA00044141"/>
    </source>
</evidence>
<keyword evidence="4" id="KW-0479">Metal-binding</keyword>
<dbReference type="Pfam" id="PF00557">
    <property type="entry name" value="Peptidase_M24"/>
    <property type="match status" value="1"/>
</dbReference>
<reference evidence="19" key="1">
    <citation type="submission" date="2014-05" db="EMBL/GenBank/DDBJ databases">
        <title>The transcriptome of the halophilic microalga Tetraselmis sp. GSL018 isolated from the Great Salt Lake, Utah.</title>
        <authorList>
            <person name="Jinkerson R.E."/>
            <person name="D'Adamo S."/>
            <person name="Posewitz M.C."/>
        </authorList>
    </citation>
    <scope>NUCLEOTIDE SEQUENCE</scope>
    <source>
        <strain evidence="19">GSL018</strain>
    </source>
</reference>
<proteinExistence type="inferred from homology"/>
<dbReference type="GO" id="GO:0070006">
    <property type="term" value="F:metalloaminopeptidase activity"/>
    <property type="evidence" value="ECO:0007669"/>
    <property type="project" value="InterPro"/>
</dbReference>
<dbReference type="SUPFAM" id="SSF55920">
    <property type="entry name" value="Creatinase/aminopeptidase"/>
    <property type="match status" value="1"/>
</dbReference>
<evidence type="ECO:0000256" key="3">
    <source>
        <dbReference type="ARBA" id="ARBA00022670"/>
    </source>
</evidence>
<dbReference type="PANTHER" id="PTHR48480">
    <property type="match status" value="1"/>
</dbReference>
<dbReference type="EC" id="3.4.13.9" evidence="10"/>
<evidence type="ECO:0000256" key="2">
    <source>
        <dbReference type="ARBA" id="ARBA00011738"/>
    </source>
</evidence>
<sequence length="398" mass="43825">MPRLPPEHAVWMGPIDSPDQVQTKYGVDEVHYVDEMITVLATAKPPVLHLLSGTNSDSSLRIEPPTFDGMDKFVVETETLHRVLTECRVRKTPLEIEVMRYANRIASEAHIKAMRECRPGMMEYQLESAFLSHCYSAGGCRHAPYTPICASGPNGAVLHYGHAAAPNNRQLQDGDMMLCDMGCEYHGYDSDITVSFPVSGKFTEDQSAVYRAVLDASRAVIASIRPGVKWPDMHGLALRKILEGLKRGGFVQGDVDAMMEKDLGALFMPHGLGHLIGLDTHDVGGYGPGLPERIDRPSYRALRMARELEEGMVVTVEPGCYFNSFLLLPALEDEDLKGFLVKDRIASRLGSGGVRIEDDVVVTADGCENLTDVPREPEDVEAVMAGACWPLKQQKLSK</sequence>
<dbReference type="Gene3D" id="3.40.350.10">
    <property type="entry name" value="Creatinase/prolidase N-terminal domain"/>
    <property type="match status" value="1"/>
</dbReference>
<dbReference type="InterPro" id="IPR036005">
    <property type="entry name" value="Creatinase/aminopeptidase-like"/>
</dbReference>
<dbReference type="EMBL" id="GBEZ01024971">
    <property type="protein sequence ID" value="JAC62071.1"/>
    <property type="molecule type" value="Transcribed_RNA"/>
</dbReference>
<dbReference type="EMBL" id="GBEZ01015522">
    <property type="protein sequence ID" value="JAC70650.1"/>
    <property type="molecule type" value="Transcribed_RNA"/>
</dbReference>
<dbReference type="AlphaFoldDB" id="A0A061RJ50"/>
<evidence type="ECO:0000256" key="9">
    <source>
        <dbReference type="ARBA" id="ARBA00043990"/>
    </source>
</evidence>
<dbReference type="GO" id="GO:0006508">
    <property type="term" value="P:proteolysis"/>
    <property type="evidence" value="ECO:0007669"/>
    <property type="project" value="UniProtKB-KW"/>
</dbReference>
<evidence type="ECO:0000256" key="10">
    <source>
        <dbReference type="ARBA" id="ARBA00044051"/>
    </source>
</evidence>
<feature type="domain" description="Aminopeptidase P N-terminal" evidence="17">
    <location>
        <begin position="2"/>
        <end position="42"/>
    </location>
</feature>
<organism evidence="19">
    <name type="scientific">Tetraselmis sp. GSL018</name>
    <dbReference type="NCBI Taxonomy" id="582737"/>
    <lineage>
        <taxon>Eukaryota</taxon>
        <taxon>Viridiplantae</taxon>
        <taxon>Chlorophyta</taxon>
        <taxon>core chlorophytes</taxon>
        <taxon>Chlorodendrophyceae</taxon>
        <taxon>Chlorodendrales</taxon>
        <taxon>Chlorodendraceae</taxon>
        <taxon>Tetraselmis</taxon>
    </lineage>
</organism>
<dbReference type="InterPro" id="IPR029149">
    <property type="entry name" value="Creatin/AminoP/Spt16_N"/>
</dbReference>
<evidence type="ECO:0000256" key="8">
    <source>
        <dbReference type="ARBA" id="ARBA00023211"/>
    </source>
</evidence>
<evidence type="ECO:0000256" key="14">
    <source>
        <dbReference type="ARBA" id="ARBA00044351"/>
    </source>
</evidence>
<evidence type="ECO:0000259" key="17">
    <source>
        <dbReference type="Pfam" id="PF05195"/>
    </source>
</evidence>
<evidence type="ECO:0000256" key="4">
    <source>
        <dbReference type="ARBA" id="ARBA00022723"/>
    </source>
</evidence>
<evidence type="ECO:0000256" key="12">
    <source>
        <dbReference type="ARBA" id="ARBA00044252"/>
    </source>
</evidence>
<gene>
    <name evidence="19" type="primary">PEPD</name>
    <name evidence="18" type="ORF">TSPGSL018_24364</name>
    <name evidence="19" type="ORF">TSPGSL018_3678</name>
</gene>
<dbReference type="Pfam" id="PF05195">
    <property type="entry name" value="AMP_N"/>
    <property type="match status" value="1"/>
</dbReference>
<feature type="domain" description="Peptidase M24" evidence="16">
    <location>
        <begin position="98"/>
        <end position="364"/>
    </location>
</feature>
<keyword evidence="3" id="KW-0645">Protease</keyword>
<comment type="cofactor">
    <cofactor evidence="1">
        <name>Mn(2+)</name>
        <dbReference type="ChEBI" id="CHEBI:29035"/>
    </cofactor>
</comment>
<evidence type="ECO:0000313" key="19">
    <source>
        <dbReference type="EMBL" id="JAC70650.1"/>
    </source>
</evidence>
<dbReference type="SUPFAM" id="SSF53092">
    <property type="entry name" value="Creatinase/prolidase N-terminal domain"/>
    <property type="match status" value="1"/>
</dbReference>
<dbReference type="Gene3D" id="3.90.230.10">
    <property type="entry name" value="Creatinase/methionine aminopeptidase superfamily"/>
    <property type="match status" value="1"/>
</dbReference>
<evidence type="ECO:0000256" key="13">
    <source>
        <dbReference type="ARBA" id="ARBA00044284"/>
    </source>
</evidence>
<dbReference type="InterPro" id="IPR007865">
    <property type="entry name" value="Aminopep_P_N"/>
</dbReference>
<keyword evidence="6" id="KW-0224">Dipeptidase</keyword>
<evidence type="ECO:0000256" key="5">
    <source>
        <dbReference type="ARBA" id="ARBA00022801"/>
    </source>
</evidence>